<evidence type="ECO:0000256" key="1">
    <source>
        <dbReference type="SAM" id="MobiDB-lite"/>
    </source>
</evidence>
<dbReference type="EMBL" id="BMAV01014200">
    <property type="protein sequence ID" value="GFY62422.1"/>
    <property type="molecule type" value="Genomic_DNA"/>
</dbReference>
<proteinExistence type="predicted"/>
<evidence type="ECO:0000313" key="2">
    <source>
        <dbReference type="EMBL" id="GFY62422.1"/>
    </source>
</evidence>
<reference evidence="2" key="1">
    <citation type="submission" date="2020-08" db="EMBL/GenBank/DDBJ databases">
        <title>Multicomponent nature underlies the extraordinary mechanical properties of spider dragline silk.</title>
        <authorList>
            <person name="Kono N."/>
            <person name="Nakamura H."/>
            <person name="Mori M."/>
            <person name="Yoshida Y."/>
            <person name="Ohtoshi R."/>
            <person name="Malay A.D."/>
            <person name="Moran D.A.P."/>
            <person name="Tomita M."/>
            <person name="Numata K."/>
            <person name="Arakawa K."/>
        </authorList>
    </citation>
    <scope>NUCLEOTIDE SEQUENCE</scope>
</reference>
<name>A0A8X7CEW8_9ARAC</name>
<sequence length="75" mass="8911">RRRCEQTQLLRPDRAGYRPILHHLPCRKRDEALVERDHQCRARPCHPRFRRSDRSSCPGFQGRTANYGIGAESRR</sequence>
<accession>A0A8X7CEW8</accession>
<protein>
    <submittedName>
        <fullName evidence="2">Uncharacterized protein</fullName>
    </submittedName>
</protein>
<keyword evidence="3" id="KW-1185">Reference proteome</keyword>
<feature type="region of interest" description="Disordered" evidence="1">
    <location>
        <begin position="50"/>
        <end position="75"/>
    </location>
</feature>
<evidence type="ECO:0000313" key="3">
    <source>
        <dbReference type="Proteomes" id="UP000886998"/>
    </source>
</evidence>
<feature type="non-terminal residue" evidence="2">
    <location>
        <position position="75"/>
    </location>
</feature>
<dbReference type="AlphaFoldDB" id="A0A8X7CEW8"/>
<gene>
    <name evidence="2" type="ORF">TNIN_349121</name>
</gene>
<comment type="caution">
    <text evidence="2">The sequence shown here is derived from an EMBL/GenBank/DDBJ whole genome shotgun (WGS) entry which is preliminary data.</text>
</comment>
<organism evidence="2 3">
    <name type="scientific">Trichonephila inaurata madagascariensis</name>
    <dbReference type="NCBI Taxonomy" id="2747483"/>
    <lineage>
        <taxon>Eukaryota</taxon>
        <taxon>Metazoa</taxon>
        <taxon>Ecdysozoa</taxon>
        <taxon>Arthropoda</taxon>
        <taxon>Chelicerata</taxon>
        <taxon>Arachnida</taxon>
        <taxon>Araneae</taxon>
        <taxon>Araneomorphae</taxon>
        <taxon>Entelegynae</taxon>
        <taxon>Araneoidea</taxon>
        <taxon>Nephilidae</taxon>
        <taxon>Trichonephila</taxon>
        <taxon>Trichonephila inaurata</taxon>
    </lineage>
</organism>
<dbReference type="Proteomes" id="UP000886998">
    <property type="component" value="Unassembled WGS sequence"/>
</dbReference>